<dbReference type="InterPro" id="IPR002139">
    <property type="entry name" value="Ribo/fructo_kinase"/>
</dbReference>
<keyword evidence="15" id="KW-1185">Reference proteome</keyword>
<feature type="binding site" evidence="12">
    <location>
        <position position="289"/>
    </location>
    <ligand>
        <name>K(+)</name>
        <dbReference type="ChEBI" id="CHEBI:29103"/>
    </ligand>
</feature>
<dbReference type="RefSeq" id="WP_021931610.1">
    <property type="nucleotide sequence ID" value="NZ_AP023322.1"/>
</dbReference>
<keyword evidence="8 12" id="KW-0067">ATP-binding</keyword>
<evidence type="ECO:0000256" key="1">
    <source>
        <dbReference type="ARBA" id="ARBA00005380"/>
    </source>
</evidence>
<feature type="binding site" evidence="12">
    <location>
        <begin position="42"/>
        <end position="46"/>
    </location>
    <ligand>
        <name>substrate</name>
    </ligand>
</feature>
<dbReference type="EMBL" id="AP023322">
    <property type="protein sequence ID" value="BCI64023.1"/>
    <property type="molecule type" value="Genomic_DNA"/>
</dbReference>
<keyword evidence="11 12" id="KW-0119">Carbohydrate metabolism</keyword>
<evidence type="ECO:0000256" key="12">
    <source>
        <dbReference type="HAMAP-Rule" id="MF_01987"/>
    </source>
</evidence>
<feature type="binding site" evidence="12">
    <location>
        <begin position="222"/>
        <end position="227"/>
    </location>
    <ligand>
        <name>ATP</name>
        <dbReference type="ChEBI" id="CHEBI:30616"/>
    </ligand>
</feature>
<comment type="activity regulation">
    <text evidence="12">Activated by a monovalent cation that binds near, but not in, the active site. The most likely occupant of the site in vivo is potassium. Ion binding induces a conformational change that may alter substrate affinity.</text>
</comment>
<feature type="binding site" evidence="12">
    <location>
        <position position="143"/>
    </location>
    <ligand>
        <name>substrate</name>
    </ligand>
</feature>
<evidence type="ECO:0000256" key="6">
    <source>
        <dbReference type="ARBA" id="ARBA00022741"/>
    </source>
</evidence>
<keyword evidence="7 12" id="KW-0418">Kinase</keyword>
<dbReference type="NCBIfam" id="TIGR02152">
    <property type="entry name" value="D_ribokin_bact"/>
    <property type="match status" value="1"/>
</dbReference>
<keyword evidence="5 12" id="KW-0479">Metal-binding</keyword>
<keyword evidence="10 12" id="KW-0630">Potassium</keyword>
<feature type="binding site" evidence="12">
    <location>
        <begin position="253"/>
        <end position="254"/>
    </location>
    <ligand>
        <name>ATP</name>
        <dbReference type="ChEBI" id="CHEBI:30616"/>
    </ligand>
</feature>
<evidence type="ECO:0000256" key="9">
    <source>
        <dbReference type="ARBA" id="ARBA00022842"/>
    </source>
</evidence>
<keyword evidence="4 12" id="KW-0808">Transferase</keyword>
<comment type="cofactor">
    <cofactor evidence="12">
        <name>Mg(2+)</name>
        <dbReference type="ChEBI" id="CHEBI:18420"/>
    </cofactor>
    <text evidence="12">Requires a divalent cation, most likely magnesium in vivo, as an electrophilic catalyst to aid phosphoryl group transfer. It is the chelate of the metal and the nucleotide that is the actual substrate.</text>
</comment>
<dbReference type="AlphaFoldDB" id="A0A7G1HYA9"/>
<organism evidence="14 15">
    <name type="scientific">Coprobacter secundus subsp. similis</name>
    <dbReference type="NCBI Taxonomy" id="2751153"/>
    <lineage>
        <taxon>Bacteria</taxon>
        <taxon>Pseudomonadati</taxon>
        <taxon>Bacteroidota</taxon>
        <taxon>Bacteroidia</taxon>
        <taxon>Bacteroidales</taxon>
        <taxon>Barnesiellaceae</taxon>
        <taxon>Coprobacter</taxon>
    </lineage>
</organism>
<dbReference type="GO" id="GO:0019303">
    <property type="term" value="P:D-ribose catabolic process"/>
    <property type="evidence" value="ECO:0007669"/>
    <property type="project" value="UniProtKB-UniRule"/>
</dbReference>
<dbReference type="EC" id="2.7.1.15" evidence="2 12"/>
<dbReference type="PRINTS" id="PR00990">
    <property type="entry name" value="RIBOKINASE"/>
</dbReference>
<evidence type="ECO:0000256" key="5">
    <source>
        <dbReference type="ARBA" id="ARBA00022723"/>
    </source>
</evidence>
<comment type="subcellular location">
    <subcellularLocation>
        <location evidence="12">Cytoplasm</location>
    </subcellularLocation>
</comment>
<dbReference type="KEGG" id="copr:Cop2CBH44_23760"/>
<dbReference type="GO" id="GO:0004747">
    <property type="term" value="F:ribokinase activity"/>
    <property type="evidence" value="ECO:0007669"/>
    <property type="project" value="UniProtKB-UniRule"/>
</dbReference>
<protein>
    <recommendedName>
        <fullName evidence="3 12">Ribokinase</fullName>
        <shortName evidence="12">RK</shortName>
        <ecNumber evidence="2 12">2.7.1.15</ecNumber>
    </recommendedName>
</protein>
<comment type="pathway">
    <text evidence="12">Carbohydrate metabolism; D-ribose degradation; D-ribose 5-phosphate from beta-D-ribopyranose: step 2/2.</text>
</comment>
<dbReference type="Gene3D" id="3.40.1190.20">
    <property type="match status" value="1"/>
</dbReference>
<keyword evidence="12" id="KW-0963">Cytoplasm</keyword>
<dbReference type="Proteomes" id="UP000594042">
    <property type="component" value="Chromosome"/>
</dbReference>
<dbReference type="GO" id="GO:0005829">
    <property type="term" value="C:cytosol"/>
    <property type="evidence" value="ECO:0007669"/>
    <property type="project" value="TreeGrafter"/>
</dbReference>
<feature type="active site" description="Proton acceptor" evidence="12">
    <location>
        <position position="254"/>
    </location>
</feature>
<gene>
    <name evidence="14" type="primary">rbsK_1</name>
    <name evidence="12" type="synonym">rbsK</name>
    <name evidence="14" type="ORF">Cop2CBH44_23760</name>
</gene>
<feature type="binding site" evidence="12">
    <location>
        <position position="254"/>
    </location>
    <ligand>
        <name>substrate</name>
    </ligand>
</feature>
<proteinExistence type="inferred from homology"/>
<sequence length="311" mass="33208">MNNQQRITIIGSSNIDMVAQVPHLPKPGETVGNAIYMQSFGGKGANQAVAAARLGGNITFVTSLGNDMYATLLTEHFKNNNIDTHYIQYSSDTSTGTALIFVSDDAENCIAVAPGANAELSIDKIQSFEAAVISSSIVIMQAEIPYETIKEISLLAHKKGVKVMVNPAPAVPIDLDFMKSIDILVVNETEAEIVSGLNIKKDGIKKISQELSSKGPKCVVVTLGSKGVYCLCHQKEYTVDSFKVKAIDTTGAGDTFCGALAIALAENEMSIKALQYASAAAAISVTRMGAQPSIPYKEEVIKFLKEQNINL</sequence>
<comment type="catalytic activity">
    <reaction evidence="12">
        <text>D-ribose + ATP = D-ribose 5-phosphate + ADP + H(+)</text>
        <dbReference type="Rhea" id="RHEA:13697"/>
        <dbReference type="ChEBI" id="CHEBI:15378"/>
        <dbReference type="ChEBI" id="CHEBI:30616"/>
        <dbReference type="ChEBI" id="CHEBI:47013"/>
        <dbReference type="ChEBI" id="CHEBI:78346"/>
        <dbReference type="ChEBI" id="CHEBI:456216"/>
        <dbReference type="EC" id="2.7.1.15"/>
    </reaction>
</comment>
<feature type="binding site" evidence="12">
    <location>
        <position position="284"/>
    </location>
    <ligand>
        <name>K(+)</name>
        <dbReference type="ChEBI" id="CHEBI:29103"/>
    </ligand>
</feature>
<feature type="binding site" evidence="12">
    <location>
        <position position="187"/>
    </location>
    <ligand>
        <name>ATP</name>
        <dbReference type="ChEBI" id="CHEBI:30616"/>
    </ligand>
</feature>
<dbReference type="GO" id="GO:0046872">
    <property type="term" value="F:metal ion binding"/>
    <property type="evidence" value="ECO:0007669"/>
    <property type="project" value="UniProtKB-KW"/>
</dbReference>
<accession>A0A7G1HYA9</accession>
<evidence type="ECO:0000313" key="15">
    <source>
        <dbReference type="Proteomes" id="UP000594042"/>
    </source>
</evidence>
<comment type="similarity">
    <text evidence="1">Belongs to the carbohydrate kinase pfkB family.</text>
</comment>
<name>A0A7G1HYA9_9BACT</name>
<feature type="binding site" evidence="12">
    <location>
        <position position="287"/>
    </location>
    <ligand>
        <name>K(+)</name>
        <dbReference type="ChEBI" id="CHEBI:29103"/>
    </ligand>
</feature>
<dbReference type="CDD" id="cd01174">
    <property type="entry name" value="ribokinase"/>
    <property type="match status" value="1"/>
</dbReference>
<evidence type="ECO:0000259" key="13">
    <source>
        <dbReference type="Pfam" id="PF00294"/>
    </source>
</evidence>
<evidence type="ECO:0000256" key="10">
    <source>
        <dbReference type="ARBA" id="ARBA00022958"/>
    </source>
</evidence>
<dbReference type="GO" id="GO:0005524">
    <property type="term" value="F:ATP binding"/>
    <property type="evidence" value="ECO:0007669"/>
    <property type="project" value="UniProtKB-UniRule"/>
</dbReference>
<dbReference type="PROSITE" id="PS00584">
    <property type="entry name" value="PFKB_KINASES_2"/>
    <property type="match status" value="1"/>
</dbReference>
<dbReference type="UniPathway" id="UPA00916">
    <property type="reaction ID" value="UER00889"/>
</dbReference>
<dbReference type="InterPro" id="IPR029056">
    <property type="entry name" value="Ribokinase-like"/>
</dbReference>
<evidence type="ECO:0000256" key="11">
    <source>
        <dbReference type="ARBA" id="ARBA00023277"/>
    </source>
</evidence>
<evidence type="ECO:0000256" key="4">
    <source>
        <dbReference type="ARBA" id="ARBA00022679"/>
    </source>
</evidence>
<feature type="binding site" evidence="12">
    <location>
        <position position="248"/>
    </location>
    <ligand>
        <name>K(+)</name>
        <dbReference type="ChEBI" id="CHEBI:29103"/>
    </ligand>
</feature>
<comment type="subunit">
    <text evidence="12">Homodimer.</text>
</comment>
<dbReference type="InterPro" id="IPR011611">
    <property type="entry name" value="PfkB_dom"/>
</dbReference>
<keyword evidence="9 12" id="KW-0460">Magnesium</keyword>
<comment type="similarity">
    <text evidence="12">Belongs to the carbohydrate kinase PfkB family. Ribokinase subfamily.</text>
</comment>
<feature type="binding site" evidence="12">
    <location>
        <position position="293"/>
    </location>
    <ligand>
        <name>K(+)</name>
        <dbReference type="ChEBI" id="CHEBI:29103"/>
    </ligand>
</feature>
<evidence type="ECO:0000256" key="2">
    <source>
        <dbReference type="ARBA" id="ARBA00012035"/>
    </source>
</evidence>
<comment type="caution">
    <text evidence="12">Lacks conserved residue(s) required for the propagation of feature annotation.</text>
</comment>
<feature type="binding site" evidence="12">
    <location>
        <position position="250"/>
    </location>
    <ligand>
        <name>K(+)</name>
        <dbReference type="ChEBI" id="CHEBI:29103"/>
    </ligand>
</feature>
<dbReference type="HAMAP" id="MF_01987">
    <property type="entry name" value="Ribokinase"/>
    <property type="match status" value="1"/>
</dbReference>
<dbReference type="Pfam" id="PF00294">
    <property type="entry name" value="PfkB"/>
    <property type="match status" value="1"/>
</dbReference>
<dbReference type="PANTHER" id="PTHR10584">
    <property type="entry name" value="SUGAR KINASE"/>
    <property type="match status" value="1"/>
</dbReference>
<keyword evidence="6 12" id="KW-0547">Nucleotide-binding</keyword>
<evidence type="ECO:0000256" key="7">
    <source>
        <dbReference type="ARBA" id="ARBA00022777"/>
    </source>
</evidence>
<dbReference type="PANTHER" id="PTHR10584:SF166">
    <property type="entry name" value="RIBOKINASE"/>
    <property type="match status" value="1"/>
</dbReference>
<evidence type="ECO:0000256" key="3">
    <source>
        <dbReference type="ARBA" id="ARBA00016943"/>
    </source>
</evidence>
<comment type="function">
    <text evidence="12">Catalyzes the phosphorylation of ribose at O-5 in a reaction requiring ATP and magnesium. The resulting D-ribose-5-phosphate can then be used either for sythesis of nucleotides, histidine, and tryptophan, or as a component of the pentose phosphate pathway.</text>
</comment>
<dbReference type="SUPFAM" id="SSF53613">
    <property type="entry name" value="Ribokinase-like"/>
    <property type="match status" value="1"/>
</dbReference>
<reference evidence="15" key="1">
    <citation type="submission" date="2020-07" db="EMBL/GenBank/DDBJ databases">
        <title>Complete genome sequencing of Coprobacter sp. strain 2CBH44.</title>
        <authorList>
            <person name="Sakamoto M."/>
            <person name="Murakami T."/>
            <person name="Mori H."/>
        </authorList>
    </citation>
    <scope>NUCLEOTIDE SEQUENCE [LARGE SCALE GENOMIC DNA]</scope>
    <source>
        <strain evidence="15">2CBH44</strain>
    </source>
</reference>
<evidence type="ECO:0000256" key="8">
    <source>
        <dbReference type="ARBA" id="ARBA00022840"/>
    </source>
</evidence>
<evidence type="ECO:0000313" key="14">
    <source>
        <dbReference type="EMBL" id="BCI64023.1"/>
    </source>
</evidence>
<feature type="binding site" evidence="12">
    <location>
        <begin position="14"/>
        <end position="16"/>
    </location>
    <ligand>
        <name>substrate</name>
    </ligand>
</feature>
<feature type="domain" description="Carbohydrate kinase PfkB" evidence="13">
    <location>
        <begin position="5"/>
        <end position="295"/>
    </location>
</feature>
<dbReference type="InterPro" id="IPR011877">
    <property type="entry name" value="Ribokinase"/>
</dbReference>
<dbReference type="InterPro" id="IPR002173">
    <property type="entry name" value="Carboh/pur_kinase_PfkB_CS"/>
</dbReference>